<keyword evidence="3" id="KW-1185">Reference proteome</keyword>
<evidence type="ECO:0000313" key="3">
    <source>
        <dbReference type="Proteomes" id="UP000182321"/>
    </source>
</evidence>
<reference evidence="3" key="1">
    <citation type="submission" date="2016-10" db="EMBL/GenBank/DDBJ databases">
        <authorList>
            <person name="Varghese N."/>
            <person name="Submissions S."/>
        </authorList>
    </citation>
    <scope>NUCLEOTIDE SEQUENCE [LARGE SCALE GENOMIC DNA]</scope>
    <source>
        <strain evidence="3">ACV-9</strain>
    </source>
</reference>
<feature type="domain" description="Glycosyltransferase 2-like" evidence="1">
    <location>
        <begin position="35"/>
        <end position="123"/>
    </location>
</feature>
<dbReference type="Gene3D" id="3.90.550.10">
    <property type="entry name" value="Spore Coat Polysaccharide Biosynthesis Protein SpsA, Chain A"/>
    <property type="match status" value="1"/>
</dbReference>
<gene>
    <name evidence="2" type="ORF">SAMN02910377_00925</name>
</gene>
<keyword evidence="2" id="KW-0808">Transferase</keyword>
<name>A0A1H7H532_9FIRM</name>
<dbReference type="InterPro" id="IPR029044">
    <property type="entry name" value="Nucleotide-diphossugar_trans"/>
</dbReference>
<dbReference type="AlphaFoldDB" id="A0A1H7H532"/>
<dbReference type="Proteomes" id="UP000182321">
    <property type="component" value="Unassembled WGS sequence"/>
</dbReference>
<dbReference type="GO" id="GO:0016740">
    <property type="term" value="F:transferase activity"/>
    <property type="evidence" value="ECO:0007669"/>
    <property type="project" value="UniProtKB-KW"/>
</dbReference>
<accession>A0A1H7H532</accession>
<dbReference type="SUPFAM" id="SSF53448">
    <property type="entry name" value="Nucleotide-diphospho-sugar transferases"/>
    <property type="match status" value="1"/>
</dbReference>
<dbReference type="CDD" id="cd00761">
    <property type="entry name" value="Glyco_tranf_GTA_type"/>
    <property type="match status" value="1"/>
</dbReference>
<dbReference type="InterPro" id="IPR001173">
    <property type="entry name" value="Glyco_trans_2-like"/>
</dbReference>
<dbReference type="Pfam" id="PF00535">
    <property type="entry name" value="Glycos_transf_2"/>
    <property type="match status" value="1"/>
</dbReference>
<proteinExistence type="predicted"/>
<evidence type="ECO:0000259" key="1">
    <source>
        <dbReference type="Pfam" id="PF00535"/>
    </source>
</evidence>
<evidence type="ECO:0000313" key="2">
    <source>
        <dbReference type="EMBL" id="SEK45384.1"/>
    </source>
</evidence>
<dbReference type="EMBL" id="FNZX01000005">
    <property type="protein sequence ID" value="SEK45384.1"/>
    <property type="molecule type" value="Genomic_DNA"/>
</dbReference>
<organism evidence="2 3">
    <name type="scientific">Pseudobutyrivibrio ruminis</name>
    <dbReference type="NCBI Taxonomy" id="46206"/>
    <lineage>
        <taxon>Bacteria</taxon>
        <taxon>Bacillati</taxon>
        <taxon>Bacillota</taxon>
        <taxon>Clostridia</taxon>
        <taxon>Lachnospirales</taxon>
        <taxon>Lachnospiraceae</taxon>
        <taxon>Pseudobutyrivibrio</taxon>
    </lineage>
</organism>
<protein>
    <submittedName>
        <fullName evidence="2">Glycosyl transferase family 2</fullName>
    </submittedName>
</protein>
<sequence length="246" mass="28779">MNQSDDSLVTKMNIKTDAIICNQCGHIGYHESIINDNLIKYFDFNEKGVGLNRNNALMRASGDICLFADDDMVYVDNYSELVDRAFNELPKADVIIFNLIEDNSERYFNTEIHRVRWYNYLRYGTARVAVKLKSVKENNIYFNQCFGGGTEHCHGEDNIFLTDCLKKGLKIYAVPYPIAYLKNTRESTWNKGYNDKYIVDQGVLYRTISKRFWKLLCLRDSLVNYKHNYKKGFFEAYRLMTKGSMD</sequence>